<feature type="region of interest" description="Disordered" evidence="1">
    <location>
        <begin position="19"/>
        <end position="174"/>
    </location>
</feature>
<feature type="compositionally biased region" description="Low complexity" evidence="1">
    <location>
        <begin position="29"/>
        <end position="42"/>
    </location>
</feature>
<feature type="compositionally biased region" description="Polar residues" evidence="1">
    <location>
        <begin position="96"/>
        <end position="105"/>
    </location>
</feature>
<dbReference type="Proteomes" id="UP000818624">
    <property type="component" value="Chromosome 3"/>
</dbReference>
<feature type="compositionally biased region" description="Basic and acidic residues" evidence="1">
    <location>
        <begin position="45"/>
        <end position="59"/>
    </location>
</feature>
<gene>
    <name evidence="2" type="ORF">GLX27_003177</name>
</gene>
<feature type="region of interest" description="Disordered" evidence="1">
    <location>
        <begin position="215"/>
        <end position="268"/>
    </location>
</feature>
<sequence>MVLGVLRASTLHPRRVMPPAASGWIRAQATPRAGPSARPSPAEDTGPRRERAGARRDARTTPTLPLRPRTSTPRAAPSDAHTGGSSADADSRASATYTNDASTTDVPRPSSSSSASATPQRRPTRRDEASPTATPTFPWQQGWSEQLPRYRELAKMTPAPPSPATPQCSARLQRKRDPFADVEHVWRDAVDTPSMHRTKRARPLSTQTTLESFLLAAPRAGDAGGSSSLPTSPTSSTSSVPGEEPEELAPAAKRWVRMLGSSPTHWYD</sequence>
<feature type="compositionally biased region" description="Low complexity" evidence="1">
    <location>
        <begin position="225"/>
        <end position="252"/>
    </location>
</feature>
<accession>A0ABY8ESL5</accession>
<organism evidence="2 3">
    <name type="scientific">Malassezia furfur</name>
    <name type="common">Pityriasis versicolor infection agent</name>
    <name type="synonym">Pityrosporum furfur</name>
    <dbReference type="NCBI Taxonomy" id="55194"/>
    <lineage>
        <taxon>Eukaryota</taxon>
        <taxon>Fungi</taxon>
        <taxon>Dikarya</taxon>
        <taxon>Basidiomycota</taxon>
        <taxon>Ustilaginomycotina</taxon>
        <taxon>Malasseziomycetes</taxon>
        <taxon>Malasseziales</taxon>
        <taxon>Malasseziaceae</taxon>
        <taxon>Malassezia</taxon>
    </lineage>
</organism>
<name>A0ABY8ESL5_MALFU</name>
<feature type="compositionally biased region" description="Low complexity" evidence="1">
    <location>
        <begin position="60"/>
        <end position="78"/>
    </location>
</feature>
<evidence type="ECO:0000256" key="1">
    <source>
        <dbReference type="SAM" id="MobiDB-lite"/>
    </source>
</evidence>
<feature type="compositionally biased region" description="Polar residues" evidence="1">
    <location>
        <begin position="131"/>
        <end position="144"/>
    </location>
</feature>
<protein>
    <submittedName>
        <fullName evidence="2">Uncharacterized protein</fullName>
    </submittedName>
</protein>
<evidence type="ECO:0000313" key="2">
    <source>
        <dbReference type="EMBL" id="WFD48507.1"/>
    </source>
</evidence>
<reference evidence="2 3" key="1">
    <citation type="journal article" date="2020" name="Elife">
        <title>Loss of centromere function drives karyotype evolution in closely related Malassezia species.</title>
        <authorList>
            <person name="Sankaranarayanan S.R."/>
            <person name="Ianiri G."/>
            <person name="Coelho M.A."/>
            <person name="Reza M.H."/>
            <person name="Thimmappa B.C."/>
            <person name="Ganguly P."/>
            <person name="Vadnala R.N."/>
            <person name="Sun S."/>
            <person name="Siddharthan R."/>
            <person name="Tellgren-Roth C."/>
            <person name="Dawson T.L."/>
            <person name="Heitman J."/>
            <person name="Sanyal K."/>
        </authorList>
    </citation>
    <scope>NUCLEOTIDE SEQUENCE [LARGE SCALE GENOMIC DNA]</scope>
    <source>
        <strain evidence="2">CBS14141</strain>
    </source>
</reference>
<feature type="compositionally biased region" description="Low complexity" evidence="1">
    <location>
        <begin position="85"/>
        <end position="95"/>
    </location>
</feature>
<evidence type="ECO:0000313" key="3">
    <source>
        <dbReference type="Proteomes" id="UP000818624"/>
    </source>
</evidence>
<dbReference type="EMBL" id="CP046236">
    <property type="protein sequence ID" value="WFD48507.1"/>
    <property type="molecule type" value="Genomic_DNA"/>
</dbReference>
<proteinExistence type="predicted"/>
<keyword evidence="3" id="KW-1185">Reference proteome</keyword>